<name>A0A1G7U3I7_9BURK</name>
<dbReference type="OrthoDB" id="9157176at2"/>
<dbReference type="Pfam" id="PF00126">
    <property type="entry name" value="HTH_1"/>
    <property type="match status" value="1"/>
</dbReference>
<dbReference type="PRINTS" id="PR00039">
    <property type="entry name" value="HTHLYSR"/>
</dbReference>
<keyword evidence="3 6" id="KW-0238">DNA-binding</keyword>
<dbReference type="AlphaFoldDB" id="A0A1G7U3I7"/>
<evidence type="ECO:0000256" key="4">
    <source>
        <dbReference type="ARBA" id="ARBA00023163"/>
    </source>
</evidence>
<organism evidence="6 7">
    <name type="scientific">Paraburkholderia phenazinium</name>
    <dbReference type="NCBI Taxonomy" id="60549"/>
    <lineage>
        <taxon>Bacteria</taxon>
        <taxon>Pseudomonadati</taxon>
        <taxon>Pseudomonadota</taxon>
        <taxon>Betaproteobacteria</taxon>
        <taxon>Burkholderiales</taxon>
        <taxon>Burkholderiaceae</taxon>
        <taxon>Paraburkholderia</taxon>
    </lineage>
</organism>
<reference evidence="6 7" key="1">
    <citation type="submission" date="2016-10" db="EMBL/GenBank/DDBJ databases">
        <authorList>
            <person name="de Groot N.N."/>
        </authorList>
    </citation>
    <scope>NUCLEOTIDE SEQUENCE [LARGE SCALE GENOMIC DNA]</scope>
    <source>
        <strain evidence="6 7">LMG 2247</strain>
    </source>
</reference>
<dbReference type="CDD" id="cd08414">
    <property type="entry name" value="PBP2_LTTR_aromatics_like"/>
    <property type="match status" value="1"/>
</dbReference>
<dbReference type="InterPro" id="IPR036390">
    <property type="entry name" value="WH_DNA-bd_sf"/>
</dbReference>
<dbReference type="InterPro" id="IPR005119">
    <property type="entry name" value="LysR_subst-bd"/>
</dbReference>
<evidence type="ECO:0000256" key="2">
    <source>
        <dbReference type="ARBA" id="ARBA00023015"/>
    </source>
</evidence>
<accession>A0A1G7U3I7</accession>
<dbReference type="Pfam" id="PF03466">
    <property type="entry name" value="LysR_substrate"/>
    <property type="match status" value="1"/>
</dbReference>
<evidence type="ECO:0000313" key="7">
    <source>
        <dbReference type="Proteomes" id="UP000199706"/>
    </source>
</evidence>
<dbReference type="SUPFAM" id="SSF53850">
    <property type="entry name" value="Periplasmic binding protein-like II"/>
    <property type="match status" value="1"/>
</dbReference>
<protein>
    <submittedName>
        <fullName evidence="6">DNA-binding transcriptional regulator, LysR family</fullName>
    </submittedName>
</protein>
<dbReference type="Proteomes" id="UP000199706">
    <property type="component" value="Unassembled WGS sequence"/>
</dbReference>
<dbReference type="PROSITE" id="PS50931">
    <property type="entry name" value="HTH_LYSR"/>
    <property type="match status" value="1"/>
</dbReference>
<keyword evidence="4" id="KW-0804">Transcription</keyword>
<dbReference type="GO" id="GO:0003700">
    <property type="term" value="F:DNA-binding transcription factor activity"/>
    <property type="evidence" value="ECO:0007669"/>
    <property type="project" value="InterPro"/>
</dbReference>
<keyword evidence="2" id="KW-0805">Transcription regulation</keyword>
<dbReference type="RefSeq" id="WP_090683410.1">
    <property type="nucleotide sequence ID" value="NZ_CADERL010000016.1"/>
</dbReference>
<evidence type="ECO:0000313" key="6">
    <source>
        <dbReference type="EMBL" id="SDG41619.1"/>
    </source>
</evidence>
<dbReference type="GO" id="GO:0003677">
    <property type="term" value="F:DNA binding"/>
    <property type="evidence" value="ECO:0007669"/>
    <property type="project" value="UniProtKB-KW"/>
</dbReference>
<dbReference type="SUPFAM" id="SSF46785">
    <property type="entry name" value="Winged helix' DNA-binding domain"/>
    <property type="match status" value="1"/>
</dbReference>
<sequence>MRTGVPAGPQSDGNNNATTTEARLELRHLRYFRAVAEELSFTRAADRLCIAQPPLSQQIRQLEDDLGVQLIERTERPLRLTDAGKHFLRRSTEILSSVQSAVDEVRRVGRGMTGTLSIGFAGSAMYNFLPDIVNAYRDLYPEIALTFDEMLAGQIEEALEARRIDVGFSRPGIDAPDKVQQRLLLEEPLVVAVSERHPLSARSSVPVQALNEQDAILYPRYPKPSLTDLVLEQLERAAVRLNLVQEAGNLQTAMGLVAAGVGITFVPASVAQHRRSGVRFLPVDPQILFSPMTVVWLKDSTSAALRNFLAIVENHSASIA</sequence>
<feature type="domain" description="HTH lysR-type" evidence="5">
    <location>
        <begin position="24"/>
        <end position="81"/>
    </location>
</feature>
<dbReference type="PANTHER" id="PTHR30346">
    <property type="entry name" value="TRANSCRIPTIONAL DUAL REGULATOR HCAR-RELATED"/>
    <property type="match status" value="1"/>
</dbReference>
<dbReference type="Gene3D" id="1.10.10.10">
    <property type="entry name" value="Winged helix-like DNA-binding domain superfamily/Winged helix DNA-binding domain"/>
    <property type="match status" value="1"/>
</dbReference>
<evidence type="ECO:0000259" key="5">
    <source>
        <dbReference type="PROSITE" id="PS50931"/>
    </source>
</evidence>
<evidence type="ECO:0000256" key="1">
    <source>
        <dbReference type="ARBA" id="ARBA00009437"/>
    </source>
</evidence>
<proteinExistence type="inferred from homology"/>
<dbReference type="Gene3D" id="3.40.190.10">
    <property type="entry name" value="Periplasmic binding protein-like II"/>
    <property type="match status" value="2"/>
</dbReference>
<dbReference type="EMBL" id="FNCJ01000003">
    <property type="protein sequence ID" value="SDG41619.1"/>
    <property type="molecule type" value="Genomic_DNA"/>
</dbReference>
<dbReference type="FunFam" id="1.10.10.10:FF:000001">
    <property type="entry name" value="LysR family transcriptional regulator"/>
    <property type="match status" value="1"/>
</dbReference>
<dbReference type="InterPro" id="IPR036388">
    <property type="entry name" value="WH-like_DNA-bd_sf"/>
</dbReference>
<evidence type="ECO:0000256" key="3">
    <source>
        <dbReference type="ARBA" id="ARBA00023125"/>
    </source>
</evidence>
<dbReference type="PANTHER" id="PTHR30346:SF0">
    <property type="entry name" value="HCA OPERON TRANSCRIPTIONAL ACTIVATOR HCAR"/>
    <property type="match status" value="1"/>
</dbReference>
<gene>
    <name evidence="6" type="ORF">SAMN05216466_103266</name>
</gene>
<dbReference type="InterPro" id="IPR000847">
    <property type="entry name" value="LysR_HTH_N"/>
</dbReference>
<dbReference type="GO" id="GO:0032993">
    <property type="term" value="C:protein-DNA complex"/>
    <property type="evidence" value="ECO:0007669"/>
    <property type="project" value="TreeGrafter"/>
</dbReference>
<comment type="similarity">
    <text evidence="1">Belongs to the LysR transcriptional regulatory family.</text>
</comment>